<name>A0ABX8CVR2_9NOCA</name>
<dbReference type="Proteomes" id="UP000683310">
    <property type="component" value="Chromosome"/>
</dbReference>
<protein>
    <submittedName>
        <fullName evidence="1">Uncharacterized protein</fullName>
    </submittedName>
</protein>
<organism evidence="1 2">
    <name type="scientific">Nocardia tengchongensis</name>
    <dbReference type="NCBI Taxonomy" id="2055889"/>
    <lineage>
        <taxon>Bacteria</taxon>
        <taxon>Bacillati</taxon>
        <taxon>Actinomycetota</taxon>
        <taxon>Actinomycetes</taxon>
        <taxon>Mycobacteriales</taxon>
        <taxon>Nocardiaceae</taxon>
        <taxon>Nocardia</taxon>
    </lineage>
</organism>
<accession>A0ABX8CVR2</accession>
<keyword evidence="2" id="KW-1185">Reference proteome</keyword>
<sequence>MELAELLFDPASRNDPGTPATVAAAAELLGIRPIDAAAALSARHPNR</sequence>
<evidence type="ECO:0000313" key="2">
    <source>
        <dbReference type="Proteomes" id="UP000683310"/>
    </source>
</evidence>
<reference evidence="1 2" key="1">
    <citation type="submission" date="2021-04" db="EMBL/GenBank/DDBJ databases">
        <title>Nocardia tengchongensis.</title>
        <authorList>
            <person name="Zhuang k."/>
            <person name="Ran Y."/>
            <person name="Li W."/>
        </authorList>
    </citation>
    <scope>NUCLEOTIDE SEQUENCE [LARGE SCALE GENOMIC DNA]</scope>
    <source>
        <strain evidence="1 2">CFH S0057</strain>
    </source>
</reference>
<evidence type="ECO:0000313" key="1">
    <source>
        <dbReference type="EMBL" id="QVI22255.1"/>
    </source>
</evidence>
<proteinExistence type="predicted"/>
<gene>
    <name evidence="1" type="ORF">KHQ06_03870</name>
</gene>
<dbReference type="EMBL" id="CP074371">
    <property type="protein sequence ID" value="QVI22255.1"/>
    <property type="molecule type" value="Genomic_DNA"/>
</dbReference>
<dbReference type="RefSeq" id="WP_213558338.1">
    <property type="nucleotide sequence ID" value="NZ_JBHTCI010000018.1"/>
</dbReference>